<accession>A0ABS9UWF6</accession>
<reference evidence="2" key="1">
    <citation type="submission" date="2022-03" db="EMBL/GenBank/DDBJ databases">
        <title>De novo assembled genomes of Belliella spp. (Cyclobacteriaceae) strains.</title>
        <authorList>
            <person name="Szabo A."/>
            <person name="Korponai K."/>
            <person name="Felfoldi T."/>
        </authorList>
    </citation>
    <scope>NUCLEOTIDE SEQUENCE</scope>
    <source>
        <strain evidence="2">DSM 111904</strain>
    </source>
</reference>
<protein>
    <submittedName>
        <fullName evidence="2">Uncharacterized protein</fullName>
    </submittedName>
</protein>
<feature type="chain" id="PRO_5045838100" evidence="1">
    <location>
        <begin position="21"/>
        <end position="450"/>
    </location>
</feature>
<keyword evidence="1" id="KW-0732">Signal</keyword>
<evidence type="ECO:0000313" key="3">
    <source>
        <dbReference type="Proteomes" id="UP001165489"/>
    </source>
</evidence>
<proteinExistence type="predicted"/>
<dbReference type="EMBL" id="JAKZGP010000005">
    <property type="protein sequence ID" value="MCH7408482.1"/>
    <property type="molecule type" value="Genomic_DNA"/>
</dbReference>
<comment type="caution">
    <text evidence="2">The sequence shown here is derived from an EMBL/GenBank/DDBJ whole genome shotgun (WGS) entry which is preliminary data.</text>
</comment>
<keyword evidence="3" id="KW-1185">Reference proteome</keyword>
<gene>
    <name evidence="2" type="ORF">MM239_03675</name>
</gene>
<dbReference type="Proteomes" id="UP001165489">
    <property type="component" value="Unassembled WGS sequence"/>
</dbReference>
<name>A0ABS9UWF6_9BACT</name>
<sequence>MNNRLIIFTLLFLISLPSFAQKHKQGIVNRKFSSYQVGDTVNILGYKETEFSEKTQYLVKSSFQNIHVNTDRIDLIDDDFTFWENQWFQHRARDVQNNGWHSSNRDLLHIDAMEFFEEVKQNNLVFEDEVLYDYLYQLIFKIHPSHLIKDKNRIVHLAIIKSTEPTYFSFDNGMIILTTGAISLAKNESDIVKMLSECLANTVLDHNLVNLNQAIKAENRARTWGTITTLASSAVMAYGNAKNGTYYNFDDALTLGLAASYLTAENMQRIGANYNDEQNRLVKSVAAQYWKEHKDQYSTSDKQVMAILSNAVSYTAWQEFYSKNYEYALLLAEQIENMGMATEDEYLLLSKLYRRLGNDLDTNLQALAYLKDARAMALETMVDLDLEEGMIYLRMEDFKNAKASFLKYRENLIAMQNANATMPKTDLKYINQLLRRFNMYEDNKNVSALD</sequence>
<organism evidence="2 3">
    <name type="scientific">Belliella filtrata</name>
    <dbReference type="NCBI Taxonomy" id="2923435"/>
    <lineage>
        <taxon>Bacteria</taxon>
        <taxon>Pseudomonadati</taxon>
        <taxon>Bacteroidota</taxon>
        <taxon>Cytophagia</taxon>
        <taxon>Cytophagales</taxon>
        <taxon>Cyclobacteriaceae</taxon>
        <taxon>Belliella</taxon>
    </lineage>
</organism>
<evidence type="ECO:0000256" key="1">
    <source>
        <dbReference type="SAM" id="SignalP"/>
    </source>
</evidence>
<evidence type="ECO:0000313" key="2">
    <source>
        <dbReference type="EMBL" id="MCH7408482.1"/>
    </source>
</evidence>
<feature type="signal peptide" evidence="1">
    <location>
        <begin position="1"/>
        <end position="20"/>
    </location>
</feature>